<name>A0AC61PKM7_9FIRM</name>
<accession>A0AC61PKM7</accession>
<keyword evidence="2" id="KW-1185">Reference proteome</keyword>
<evidence type="ECO:0000313" key="1">
    <source>
        <dbReference type="EMBL" id="SMC54542.1"/>
    </source>
</evidence>
<dbReference type="EMBL" id="FWXZ01000002">
    <property type="protein sequence ID" value="SMC54542.1"/>
    <property type="molecule type" value="Genomic_DNA"/>
</dbReference>
<protein>
    <submittedName>
        <fullName evidence="1">Uncharacterized protein</fullName>
    </submittedName>
</protein>
<comment type="caution">
    <text evidence="1">The sequence shown here is derived from an EMBL/GenBank/DDBJ whole genome shotgun (WGS) entry which is preliminary data.</text>
</comment>
<sequence>MRKLIALILVMVLSLFTFSALADSSIVVTGTGETYIPADTAVVSLGVSARNADALKAQSEVNEVIARIRAALTDAGLKEEDINTGYVNLYGVYDYSGYEEKLTGYSASSSLAVLVKDISRVGEVIDLAFGAGANMLDGVSFSASDDSAARAESLKAALAEAKEKAAVLAEAAGMGEPEIESIQETGFFTYDNGTNRFVTKAAGAVETDAATIIQAAKICVSATVTVTFKTK</sequence>
<reference evidence="1" key="1">
    <citation type="submission" date="2017-04" db="EMBL/GenBank/DDBJ databases">
        <authorList>
            <person name="Varghese N."/>
            <person name="Submissions S."/>
        </authorList>
    </citation>
    <scope>NUCLEOTIDE SEQUENCE</scope>
    <source>
        <strain evidence="1">WTE2008</strain>
    </source>
</reference>
<dbReference type="Proteomes" id="UP000192328">
    <property type="component" value="Unassembled WGS sequence"/>
</dbReference>
<evidence type="ECO:0000313" key="2">
    <source>
        <dbReference type="Proteomes" id="UP000192328"/>
    </source>
</evidence>
<proteinExistence type="predicted"/>
<gene>
    <name evidence="1" type="ORF">SAMN06297397_1361</name>
</gene>
<organism evidence="1 2">
    <name type="scientific">Aristaeella lactis</name>
    <dbReference type="NCBI Taxonomy" id="3046383"/>
    <lineage>
        <taxon>Bacteria</taxon>
        <taxon>Bacillati</taxon>
        <taxon>Bacillota</taxon>
        <taxon>Clostridia</taxon>
        <taxon>Eubacteriales</taxon>
        <taxon>Aristaeellaceae</taxon>
        <taxon>Aristaeella</taxon>
    </lineage>
</organism>